<feature type="domain" description="Aminoglycoside phosphotransferase" evidence="2">
    <location>
        <begin position="146"/>
        <end position="190"/>
    </location>
</feature>
<sequence length="251" mass="31113">MFDDIYHVLNILYKFSKKNYIKIINFGTNSKNCFIKKNNFFYFYSIIKKNYIKINNIKIFQNNFYLLTKILFFIYNLLLYKKNFGKVLFNFFINIICKISFFISLINKKKKFFFIYNFKIFLIKNKNFLFKRFFFLKNNIILKSIIFNHNDLFKDNILLFGEKISSFIDFNNCCYLPINNDLINLILEFTENYLFKKNIILENYYKKKKNIKINFFFILKIFVLRKKKMIFLKNIKNPNNYLKKYFYEKNF</sequence>
<dbReference type="EC" id="6.1.1.9" evidence="3"/>
<dbReference type="SUPFAM" id="SSF56112">
    <property type="entry name" value="Protein kinase-like (PK-like)"/>
    <property type="match status" value="2"/>
</dbReference>
<dbReference type="AlphaFoldDB" id="A0A1U9RRS0"/>
<feature type="transmembrane region" description="Helical" evidence="1">
    <location>
        <begin position="87"/>
        <end position="106"/>
    </location>
</feature>
<gene>
    <name evidence="3" type="ORF">BW244_0186</name>
</gene>
<evidence type="ECO:0000313" key="4">
    <source>
        <dbReference type="Proteomes" id="UP000189666"/>
    </source>
</evidence>
<reference evidence="3 4" key="1">
    <citation type="submission" date="2017-02" db="EMBL/GenBank/DDBJ databases">
        <title>Complete Genome of Candidatus Carsonella ruddii strain BC, a Nutritional Endosymbiont of Bactericera cockerelli.</title>
        <authorList>
            <person name="Riley A.B."/>
            <person name="Kim D.H."/>
            <person name="Hansen A.K."/>
        </authorList>
    </citation>
    <scope>NUCLEOTIDE SEQUENCE [LARGE SCALE GENOMIC DNA]</scope>
    <source>
        <strain evidence="3 4">BC</strain>
    </source>
</reference>
<dbReference type="Proteomes" id="UP000189666">
    <property type="component" value="Chromosome"/>
</dbReference>
<dbReference type="InterPro" id="IPR011009">
    <property type="entry name" value="Kinase-like_dom_sf"/>
</dbReference>
<dbReference type="Gene3D" id="3.90.1200.10">
    <property type="match status" value="1"/>
</dbReference>
<feature type="transmembrane region" description="Helical" evidence="1">
    <location>
        <begin position="63"/>
        <end position="81"/>
    </location>
</feature>
<keyword evidence="3" id="KW-0030">Aminoacyl-tRNA synthetase</keyword>
<organism evidence="3 4">
    <name type="scientific">Carsonella ruddii</name>
    <dbReference type="NCBI Taxonomy" id="114186"/>
    <lineage>
        <taxon>Bacteria</taxon>
        <taxon>Pseudomonadati</taxon>
        <taxon>Pseudomonadota</taxon>
        <taxon>Gammaproteobacteria</taxon>
        <taxon>Oceanospirillales</taxon>
        <taxon>Halomonadaceae</taxon>
        <taxon>Zymobacter group</taxon>
        <taxon>Candidatus Carsonella</taxon>
    </lineage>
</organism>
<accession>A0A1U9RRS0</accession>
<proteinExistence type="predicted"/>
<name>A0A1U9RRS0_CARRU</name>
<dbReference type="GO" id="GO:0004832">
    <property type="term" value="F:valine-tRNA ligase activity"/>
    <property type="evidence" value="ECO:0007669"/>
    <property type="project" value="UniProtKB-EC"/>
</dbReference>
<dbReference type="Pfam" id="PF01636">
    <property type="entry name" value="APH"/>
    <property type="match status" value="1"/>
</dbReference>
<dbReference type="InterPro" id="IPR002575">
    <property type="entry name" value="Aminoglycoside_PTrfase"/>
</dbReference>
<evidence type="ECO:0000313" key="3">
    <source>
        <dbReference type="EMBL" id="AQU89604.1"/>
    </source>
</evidence>
<keyword evidence="1" id="KW-0472">Membrane</keyword>
<protein>
    <submittedName>
        <fullName evidence="3">Valyl-tRNA synthetase</fullName>
        <ecNumber evidence="3">6.1.1.9</ecNumber>
    </submittedName>
</protein>
<evidence type="ECO:0000256" key="1">
    <source>
        <dbReference type="SAM" id="Phobius"/>
    </source>
</evidence>
<dbReference type="EMBL" id="CP019943">
    <property type="protein sequence ID" value="AQU89604.1"/>
    <property type="molecule type" value="Genomic_DNA"/>
</dbReference>
<dbReference type="RefSeq" id="WP_211118462.1">
    <property type="nucleotide sequence ID" value="NZ_CP019943.1"/>
</dbReference>
<keyword evidence="1" id="KW-0812">Transmembrane</keyword>
<evidence type="ECO:0000259" key="2">
    <source>
        <dbReference type="Pfam" id="PF01636"/>
    </source>
</evidence>
<keyword evidence="1" id="KW-1133">Transmembrane helix</keyword>
<keyword evidence="3" id="KW-0436">Ligase</keyword>